<dbReference type="EMBL" id="CP001281">
    <property type="protein sequence ID" value="ACK52811.1"/>
    <property type="molecule type" value="Genomic_DNA"/>
</dbReference>
<dbReference type="OrthoDB" id="8910946at2"/>
<name>C4ZIB7_THASP</name>
<accession>C4ZIB7</accession>
<evidence type="ECO:0000313" key="2">
    <source>
        <dbReference type="Proteomes" id="UP000002186"/>
    </source>
</evidence>
<sequence length="70" mass="8289">MNTYHPPSGLLRGLDLLIDADWTPAQARAVIELLDDLRERIWAHYERVLFEHYRQDHLTQAELPFDDPSF</sequence>
<dbReference type="HOGENOM" id="CLU_202665_0_0_4"/>
<evidence type="ECO:0000313" key="1">
    <source>
        <dbReference type="EMBL" id="ACK52811.1"/>
    </source>
</evidence>
<dbReference type="RefSeq" id="WP_012584166.1">
    <property type="nucleotide sequence ID" value="NC_011662.2"/>
</dbReference>
<dbReference type="AlphaFoldDB" id="C4ZIB7"/>
<dbReference type="Proteomes" id="UP000002186">
    <property type="component" value="Chromosome"/>
</dbReference>
<gene>
    <name evidence="1" type="ordered locus">Tmz1t_0008</name>
</gene>
<dbReference type="STRING" id="85643.Tmz1t_0008"/>
<organism evidence="1 2">
    <name type="scientific">Thauera aminoaromatica</name>
    <dbReference type="NCBI Taxonomy" id="164330"/>
    <lineage>
        <taxon>Bacteria</taxon>
        <taxon>Pseudomonadati</taxon>
        <taxon>Pseudomonadota</taxon>
        <taxon>Betaproteobacteria</taxon>
        <taxon>Rhodocyclales</taxon>
        <taxon>Zoogloeaceae</taxon>
        <taxon>Thauera</taxon>
    </lineage>
</organism>
<reference evidence="2" key="1">
    <citation type="submission" date="2009-05" db="EMBL/GenBank/DDBJ databases">
        <title>Complete sequence of chromosome of Thauera sp. MZ1T.</title>
        <authorList>
            <consortium name="US DOE Joint Genome Institute"/>
            <person name="Lucas S."/>
            <person name="Copeland A."/>
            <person name="Lapidus A."/>
            <person name="Glavina del Rio T."/>
            <person name="Dalin E."/>
            <person name="Tice H."/>
            <person name="Bruce D."/>
            <person name="Goodwin L."/>
            <person name="Pitluck S."/>
            <person name="Sims D."/>
            <person name="Brettin T."/>
            <person name="Detter J.C."/>
            <person name="Han C."/>
            <person name="Larimer F."/>
            <person name="Land M."/>
            <person name="Hauser L."/>
            <person name="Kyrpides N."/>
            <person name="Mikhailova N."/>
            <person name="Sayler G.S."/>
        </authorList>
    </citation>
    <scope>NUCLEOTIDE SEQUENCE [LARGE SCALE GENOMIC DNA]</scope>
    <source>
        <strain evidence="2">MZ1T</strain>
    </source>
</reference>
<reference evidence="1 2" key="2">
    <citation type="journal article" date="2012" name="Stand. Genomic Sci.">
        <title>Complete genome sequence of Thauera aminoaromatica strain MZ1T.</title>
        <authorList>
            <person name="Jiang K."/>
            <person name="Sanseverino J."/>
            <person name="Chauhan A."/>
            <person name="Lucas S."/>
            <person name="Copeland A."/>
            <person name="Lapidus A."/>
            <person name="Del Rio T.G."/>
            <person name="Dalin E."/>
            <person name="Tice H."/>
            <person name="Bruce D."/>
            <person name="Goodwin L."/>
            <person name="Pitluck S."/>
            <person name="Sims D."/>
            <person name="Brettin T."/>
            <person name="Detter J.C."/>
            <person name="Han C."/>
            <person name="Chang Y.J."/>
            <person name="Larimer F."/>
            <person name="Land M."/>
            <person name="Hauser L."/>
            <person name="Kyrpides N.C."/>
            <person name="Mikhailova N."/>
            <person name="Moser S."/>
            <person name="Jegier P."/>
            <person name="Close D."/>
            <person name="Debruyn J.M."/>
            <person name="Wang Y."/>
            <person name="Layton A.C."/>
            <person name="Allen M.S."/>
            <person name="Sayler G.S."/>
        </authorList>
    </citation>
    <scope>NUCLEOTIDE SEQUENCE [LARGE SCALE GENOMIC DNA]</scope>
    <source>
        <strain evidence="1 2">MZ1T</strain>
    </source>
</reference>
<keyword evidence="2" id="KW-1185">Reference proteome</keyword>
<dbReference type="eggNOG" id="ENOG5033BFG">
    <property type="taxonomic scope" value="Bacteria"/>
</dbReference>
<proteinExistence type="predicted"/>
<dbReference type="KEGG" id="tmz:Tmz1t_0008"/>
<protein>
    <submittedName>
        <fullName evidence="1">Uncharacterized protein</fullName>
    </submittedName>
</protein>